<evidence type="ECO:0000313" key="9">
    <source>
        <dbReference type="Proteomes" id="UP001287356"/>
    </source>
</evidence>
<proteinExistence type="predicted"/>
<dbReference type="Pfam" id="PF07998">
    <property type="entry name" value="Peptidase_M54"/>
    <property type="match status" value="1"/>
</dbReference>
<evidence type="ECO:0000256" key="3">
    <source>
        <dbReference type="ARBA" id="ARBA00022723"/>
    </source>
</evidence>
<dbReference type="Proteomes" id="UP001287356">
    <property type="component" value="Unassembled WGS sequence"/>
</dbReference>
<keyword evidence="6" id="KW-0482">Metalloprotease</keyword>
<evidence type="ECO:0000256" key="2">
    <source>
        <dbReference type="ARBA" id="ARBA00022670"/>
    </source>
</evidence>
<reference evidence="8" key="2">
    <citation type="submission" date="2023-06" db="EMBL/GenBank/DDBJ databases">
        <authorList>
            <consortium name="Lawrence Berkeley National Laboratory"/>
            <person name="Haridas S."/>
            <person name="Hensen N."/>
            <person name="Bonometti L."/>
            <person name="Westerberg I."/>
            <person name="Brannstrom I.O."/>
            <person name="Guillou S."/>
            <person name="Cros-Aarteil S."/>
            <person name="Calhoun S."/>
            <person name="Kuo A."/>
            <person name="Mondo S."/>
            <person name="Pangilinan J."/>
            <person name="Riley R."/>
            <person name="Labutti K."/>
            <person name="Andreopoulos B."/>
            <person name="Lipzen A."/>
            <person name="Chen C."/>
            <person name="Yanf M."/>
            <person name="Daum C."/>
            <person name="Ng V."/>
            <person name="Clum A."/>
            <person name="Steindorff A."/>
            <person name="Ohm R."/>
            <person name="Martin F."/>
            <person name="Silar P."/>
            <person name="Natvig D."/>
            <person name="Lalanne C."/>
            <person name="Gautier V."/>
            <person name="Ament-Velasquez S.L."/>
            <person name="Kruys A."/>
            <person name="Hutchinson M.I."/>
            <person name="Powell A.J."/>
            <person name="Barry K."/>
            <person name="Miller A.N."/>
            <person name="Grigoriev I.V."/>
            <person name="Debuchy R."/>
            <person name="Gladieux P."/>
            <person name="Thoren M.H."/>
            <person name="Johannesson H."/>
        </authorList>
    </citation>
    <scope>NUCLEOTIDE SEQUENCE</scope>
    <source>
        <strain evidence="8">CBS 958.72</strain>
    </source>
</reference>
<dbReference type="EMBL" id="JAULSN010000002">
    <property type="protein sequence ID" value="KAK3380663.1"/>
    <property type="molecule type" value="Genomic_DNA"/>
</dbReference>
<dbReference type="InterPro" id="IPR012962">
    <property type="entry name" value="Pept_M54_archaemetzincn"/>
</dbReference>
<dbReference type="SUPFAM" id="SSF55486">
    <property type="entry name" value="Metalloproteases ('zincins'), catalytic domain"/>
    <property type="match status" value="1"/>
</dbReference>
<evidence type="ECO:0000313" key="8">
    <source>
        <dbReference type="EMBL" id="KAK3380663.1"/>
    </source>
</evidence>
<name>A0AAE0TV33_9PEZI</name>
<dbReference type="PANTHER" id="PTHR15910:SF1">
    <property type="entry name" value="ARCHAEMETZINCIN-2"/>
    <property type="match status" value="1"/>
</dbReference>
<dbReference type="PANTHER" id="PTHR15910">
    <property type="entry name" value="ARCHAEMETZINCIN"/>
    <property type="match status" value="1"/>
</dbReference>
<dbReference type="GO" id="GO:0006508">
    <property type="term" value="P:proteolysis"/>
    <property type="evidence" value="ECO:0007669"/>
    <property type="project" value="UniProtKB-KW"/>
</dbReference>
<evidence type="ECO:0000256" key="6">
    <source>
        <dbReference type="ARBA" id="ARBA00023049"/>
    </source>
</evidence>
<dbReference type="GO" id="GO:0008237">
    <property type="term" value="F:metallopeptidase activity"/>
    <property type="evidence" value="ECO:0007669"/>
    <property type="project" value="UniProtKB-KW"/>
</dbReference>
<feature type="region of interest" description="Disordered" evidence="7">
    <location>
        <begin position="171"/>
        <end position="192"/>
    </location>
</feature>
<keyword evidence="9" id="KW-1185">Reference proteome</keyword>
<dbReference type="Gene3D" id="3.40.390.10">
    <property type="entry name" value="Collagenase (Catalytic Domain)"/>
    <property type="match status" value="1"/>
</dbReference>
<comment type="caution">
    <text evidence="8">The sequence shown here is derived from an EMBL/GenBank/DDBJ whole genome shotgun (WGS) entry which is preliminary data.</text>
</comment>
<evidence type="ECO:0000256" key="4">
    <source>
        <dbReference type="ARBA" id="ARBA00022801"/>
    </source>
</evidence>
<evidence type="ECO:0008006" key="10">
    <source>
        <dbReference type="Google" id="ProtNLM"/>
    </source>
</evidence>
<accession>A0AAE0TV33</accession>
<keyword evidence="4" id="KW-0378">Hydrolase</keyword>
<keyword evidence="5" id="KW-0862">Zinc</keyword>
<organism evidence="8 9">
    <name type="scientific">Lasiosphaeria ovina</name>
    <dbReference type="NCBI Taxonomy" id="92902"/>
    <lineage>
        <taxon>Eukaryota</taxon>
        <taxon>Fungi</taxon>
        <taxon>Dikarya</taxon>
        <taxon>Ascomycota</taxon>
        <taxon>Pezizomycotina</taxon>
        <taxon>Sordariomycetes</taxon>
        <taxon>Sordariomycetidae</taxon>
        <taxon>Sordariales</taxon>
        <taxon>Lasiosphaeriaceae</taxon>
        <taxon>Lasiosphaeria</taxon>
    </lineage>
</organism>
<evidence type="ECO:0000256" key="1">
    <source>
        <dbReference type="ARBA" id="ARBA00001947"/>
    </source>
</evidence>
<sequence>MRKSSACRHGDLQLDVSAHAGQAEFARPPPAKRIAAATPSGRVEPGQGTAAQALTTTFPGPLVLPDDDLASDPACPPQSLRSWLRDKNRNPLTAQRKTLYLAATPRITRDVAFMTRWAAPKHQPRSQKPLASPSAADVAAYLRAFYHPLEVRLLPQTLSFVSWDGEDDDGDATATDQHVGLREGSPPSAGVTRIRTRACPDDVFARQLNLNDVLDAADAALPADAYALLILTDQDLFEDDDDDFCCGRAYGASRVAVVSAARYHPHLDDEEEVEGGCDARAIDRRHMWPASHCKEYVDRLCSAAVGGEMARGGKKKKGGKAGVKAGVIDLEHKLAVEATPLGAAVEAARATSDLDVDLGGLWLSRVARTTVHELGHCFCLDHCVYYACVMQGTAGLAEDAKQPPYLCPVCLKKLTRALADVVGKRDADEGRLVADRYAALAMFCEAWPRVAMFAGFRAWLEKRLESLASAEPESRKMCLNK</sequence>
<comment type="cofactor">
    <cofactor evidence="1">
        <name>Zn(2+)</name>
        <dbReference type="ChEBI" id="CHEBI:29105"/>
    </cofactor>
</comment>
<dbReference type="CDD" id="cd11375">
    <property type="entry name" value="Peptidase_M54"/>
    <property type="match status" value="1"/>
</dbReference>
<feature type="region of interest" description="Disordered" evidence="7">
    <location>
        <begin position="65"/>
        <end position="88"/>
    </location>
</feature>
<keyword evidence="2" id="KW-0645">Protease</keyword>
<dbReference type="GO" id="GO:0046872">
    <property type="term" value="F:metal ion binding"/>
    <property type="evidence" value="ECO:0007669"/>
    <property type="project" value="UniProtKB-KW"/>
</dbReference>
<evidence type="ECO:0000256" key="5">
    <source>
        <dbReference type="ARBA" id="ARBA00022833"/>
    </source>
</evidence>
<feature type="region of interest" description="Disordered" evidence="7">
    <location>
        <begin position="18"/>
        <end position="47"/>
    </location>
</feature>
<keyword evidence="3" id="KW-0479">Metal-binding</keyword>
<gene>
    <name evidence="8" type="ORF">B0T24DRAFT_655921</name>
</gene>
<dbReference type="InterPro" id="IPR024079">
    <property type="entry name" value="MetalloPept_cat_dom_sf"/>
</dbReference>
<evidence type="ECO:0000256" key="7">
    <source>
        <dbReference type="SAM" id="MobiDB-lite"/>
    </source>
</evidence>
<dbReference type="AlphaFoldDB" id="A0AAE0TV33"/>
<reference evidence="8" key="1">
    <citation type="journal article" date="2023" name="Mol. Phylogenet. Evol.">
        <title>Genome-scale phylogeny and comparative genomics of the fungal order Sordariales.</title>
        <authorList>
            <person name="Hensen N."/>
            <person name="Bonometti L."/>
            <person name="Westerberg I."/>
            <person name="Brannstrom I.O."/>
            <person name="Guillou S."/>
            <person name="Cros-Aarteil S."/>
            <person name="Calhoun S."/>
            <person name="Haridas S."/>
            <person name="Kuo A."/>
            <person name="Mondo S."/>
            <person name="Pangilinan J."/>
            <person name="Riley R."/>
            <person name="LaButti K."/>
            <person name="Andreopoulos B."/>
            <person name="Lipzen A."/>
            <person name="Chen C."/>
            <person name="Yan M."/>
            <person name="Daum C."/>
            <person name="Ng V."/>
            <person name="Clum A."/>
            <person name="Steindorff A."/>
            <person name="Ohm R.A."/>
            <person name="Martin F."/>
            <person name="Silar P."/>
            <person name="Natvig D.O."/>
            <person name="Lalanne C."/>
            <person name="Gautier V."/>
            <person name="Ament-Velasquez S.L."/>
            <person name="Kruys A."/>
            <person name="Hutchinson M.I."/>
            <person name="Powell A.J."/>
            <person name="Barry K."/>
            <person name="Miller A.N."/>
            <person name="Grigoriev I.V."/>
            <person name="Debuchy R."/>
            <person name="Gladieux P."/>
            <person name="Hiltunen Thoren M."/>
            <person name="Johannesson H."/>
        </authorList>
    </citation>
    <scope>NUCLEOTIDE SEQUENCE</scope>
    <source>
        <strain evidence="8">CBS 958.72</strain>
    </source>
</reference>
<protein>
    <recommendedName>
        <fullName evidence="10">Archaemetzincin-2</fullName>
    </recommendedName>
</protein>